<evidence type="ECO:0000313" key="2">
    <source>
        <dbReference type="Proteomes" id="UP001064048"/>
    </source>
</evidence>
<comment type="caution">
    <text evidence="1">The sequence shown here is derived from an EMBL/GenBank/DDBJ whole genome shotgun (WGS) entry which is preliminary data.</text>
</comment>
<name>A0ACC0JJ50_CHOFU</name>
<reference evidence="1 2" key="1">
    <citation type="journal article" date="2022" name="Genome Biol. Evol.">
        <title>The Spruce Budworm Genome: Reconstructing the Evolutionary History of Antifreeze Proteins.</title>
        <authorList>
            <person name="Beliveau C."/>
            <person name="Gagne P."/>
            <person name="Picq S."/>
            <person name="Vernygora O."/>
            <person name="Keeling C.I."/>
            <person name="Pinkney K."/>
            <person name="Doucet D."/>
            <person name="Wen F."/>
            <person name="Johnston J.S."/>
            <person name="Maaroufi H."/>
            <person name="Boyle B."/>
            <person name="Laroche J."/>
            <person name="Dewar K."/>
            <person name="Juretic N."/>
            <person name="Blackburn G."/>
            <person name="Nisole A."/>
            <person name="Brunet B."/>
            <person name="Brandao M."/>
            <person name="Lumley L."/>
            <person name="Duan J."/>
            <person name="Quan G."/>
            <person name="Lucarotti C.J."/>
            <person name="Roe A.D."/>
            <person name="Sperling F.A.H."/>
            <person name="Levesque R.C."/>
            <person name="Cusson M."/>
        </authorList>
    </citation>
    <scope>NUCLEOTIDE SEQUENCE [LARGE SCALE GENOMIC DNA]</scope>
    <source>
        <strain evidence="1">Glfc:IPQL:Cfum</strain>
    </source>
</reference>
<keyword evidence="2" id="KW-1185">Reference proteome</keyword>
<gene>
    <name evidence="1" type="ORF">MSG28_002725</name>
</gene>
<dbReference type="EMBL" id="CM046104">
    <property type="protein sequence ID" value="KAI8424129.1"/>
    <property type="molecule type" value="Genomic_DNA"/>
</dbReference>
<evidence type="ECO:0000313" key="1">
    <source>
        <dbReference type="EMBL" id="KAI8424129.1"/>
    </source>
</evidence>
<protein>
    <submittedName>
        <fullName evidence="1">Uncharacterized protein</fullName>
    </submittedName>
</protein>
<organism evidence="1 2">
    <name type="scientific">Choristoneura fumiferana</name>
    <name type="common">Spruce budworm moth</name>
    <name type="synonym">Archips fumiferana</name>
    <dbReference type="NCBI Taxonomy" id="7141"/>
    <lineage>
        <taxon>Eukaryota</taxon>
        <taxon>Metazoa</taxon>
        <taxon>Ecdysozoa</taxon>
        <taxon>Arthropoda</taxon>
        <taxon>Hexapoda</taxon>
        <taxon>Insecta</taxon>
        <taxon>Pterygota</taxon>
        <taxon>Neoptera</taxon>
        <taxon>Endopterygota</taxon>
        <taxon>Lepidoptera</taxon>
        <taxon>Glossata</taxon>
        <taxon>Ditrysia</taxon>
        <taxon>Tortricoidea</taxon>
        <taxon>Tortricidae</taxon>
        <taxon>Tortricinae</taxon>
        <taxon>Choristoneura</taxon>
    </lineage>
</organism>
<accession>A0ACC0JJ50</accession>
<dbReference type="Proteomes" id="UP001064048">
    <property type="component" value="Chromosome 4"/>
</dbReference>
<sequence>MEVRKTTIGPLLLARAEAPTSDWPRHRQMALRRSSPTSHIHIRLFLAFLARATIHAIFMPFDKPSIARRVTDIAKRISSLKWQWAGHIARRTDGRWGRKLLEWRPRIGKRSVGRPPTRWTDDLVKAAGVRWMQAAANRSNWRSVGEAYVQQWTSYG</sequence>
<proteinExistence type="predicted"/>